<dbReference type="GO" id="GO:0007165">
    <property type="term" value="P:signal transduction"/>
    <property type="evidence" value="ECO:0007669"/>
    <property type="project" value="UniProtKB-KW"/>
</dbReference>
<evidence type="ECO:0000256" key="4">
    <source>
        <dbReference type="ARBA" id="ARBA00022692"/>
    </source>
</evidence>
<proteinExistence type="predicted"/>
<dbReference type="GO" id="GO:0005886">
    <property type="term" value="C:plasma membrane"/>
    <property type="evidence" value="ECO:0007669"/>
    <property type="project" value="UniProtKB-SubCell"/>
</dbReference>
<dbReference type="Pfam" id="PF02949">
    <property type="entry name" value="7tm_6"/>
    <property type="match status" value="1"/>
</dbReference>
<evidence type="ECO:0000256" key="7">
    <source>
        <dbReference type="ARBA" id="ARBA00023136"/>
    </source>
</evidence>
<name>A0A653BVD2_CALMS</name>
<dbReference type="OrthoDB" id="6614360at2759"/>
<keyword evidence="4 10" id="KW-0812">Transmembrane</keyword>
<dbReference type="AlphaFoldDB" id="A0A653BVD2"/>
<dbReference type="InterPro" id="IPR004117">
    <property type="entry name" value="7tm6_olfct_rcpt"/>
</dbReference>
<keyword evidence="2" id="KW-1003">Cell membrane</keyword>
<reference evidence="11 12" key="1">
    <citation type="submission" date="2019-01" db="EMBL/GenBank/DDBJ databases">
        <authorList>
            <person name="Sayadi A."/>
        </authorList>
    </citation>
    <scope>NUCLEOTIDE SEQUENCE [LARGE SCALE GENOMIC DNA]</scope>
</reference>
<keyword evidence="7 10" id="KW-0472">Membrane</keyword>
<dbReference type="GO" id="GO:0004984">
    <property type="term" value="F:olfactory receptor activity"/>
    <property type="evidence" value="ECO:0007669"/>
    <property type="project" value="InterPro"/>
</dbReference>
<evidence type="ECO:0000313" key="11">
    <source>
        <dbReference type="EMBL" id="VEN39585.1"/>
    </source>
</evidence>
<evidence type="ECO:0000256" key="3">
    <source>
        <dbReference type="ARBA" id="ARBA00022606"/>
    </source>
</evidence>
<evidence type="ECO:0000256" key="9">
    <source>
        <dbReference type="ARBA" id="ARBA00023224"/>
    </source>
</evidence>
<keyword evidence="8" id="KW-0675">Receptor</keyword>
<protein>
    <recommendedName>
        <fullName evidence="13">Odorant receptor</fullName>
    </recommendedName>
</protein>
<evidence type="ECO:0008006" key="13">
    <source>
        <dbReference type="Google" id="ProtNLM"/>
    </source>
</evidence>
<evidence type="ECO:0000256" key="5">
    <source>
        <dbReference type="ARBA" id="ARBA00022725"/>
    </source>
</evidence>
<dbReference type="GO" id="GO:0005549">
    <property type="term" value="F:odorant binding"/>
    <property type="evidence" value="ECO:0007669"/>
    <property type="project" value="InterPro"/>
</dbReference>
<evidence type="ECO:0000256" key="8">
    <source>
        <dbReference type="ARBA" id="ARBA00023170"/>
    </source>
</evidence>
<evidence type="ECO:0000256" key="2">
    <source>
        <dbReference type="ARBA" id="ARBA00022475"/>
    </source>
</evidence>
<feature type="transmembrane region" description="Helical" evidence="10">
    <location>
        <begin position="6"/>
        <end position="24"/>
    </location>
</feature>
<dbReference type="EMBL" id="CAACVG010005764">
    <property type="protein sequence ID" value="VEN39585.1"/>
    <property type="molecule type" value="Genomic_DNA"/>
</dbReference>
<dbReference type="Proteomes" id="UP000410492">
    <property type="component" value="Unassembled WGS sequence"/>
</dbReference>
<keyword evidence="12" id="KW-1185">Reference proteome</keyword>
<evidence type="ECO:0000256" key="6">
    <source>
        <dbReference type="ARBA" id="ARBA00022989"/>
    </source>
</evidence>
<evidence type="ECO:0000256" key="10">
    <source>
        <dbReference type="SAM" id="Phobius"/>
    </source>
</evidence>
<keyword evidence="5" id="KW-0552">Olfaction</keyword>
<gene>
    <name evidence="11" type="ORF">CALMAC_LOCUS4070</name>
</gene>
<dbReference type="PANTHER" id="PTHR21137:SF35">
    <property type="entry name" value="ODORANT RECEPTOR 19A-RELATED"/>
    <property type="match status" value="1"/>
</dbReference>
<evidence type="ECO:0000313" key="12">
    <source>
        <dbReference type="Proteomes" id="UP000410492"/>
    </source>
</evidence>
<sequence length="126" mass="14387">MLLMCHVSLAAIVIGILCYYVIFVESMTDKLRHGLHLGGWMSVLYYTCLKGQTTIEESTAIAEITLRIAWYRAPPKVKKYLILMIMRAQKPLVLRTALGTDISLQTYLKIMKSGYSYFTLLICMVK</sequence>
<comment type="subcellular location">
    <subcellularLocation>
        <location evidence="1">Cell membrane</location>
        <topology evidence="1">Multi-pass membrane protein</topology>
    </subcellularLocation>
</comment>
<keyword evidence="3" id="KW-0716">Sensory transduction</keyword>
<keyword evidence="6 10" id="KW-1133">Transmembrane helix</keyword>
<evidence type="ECO:0000256" key="1">
    <source>
        <dbReference type="ARBA" id="ARBA00004651"/>
    </source>
</evidence>
<accession>A0A653BVD2</accession>
<keyword evidence="9" id="KW-0807">Transducer</keyword>
<organism evidence="11 12">
    <name type="scientific">Callosobruchus maculatus</name>
    <name type="common">Southern cowpea weevil</name>
    <name type="synonym">Pulse bruchid</name>
    <dbReference type="NCBI Taxonomy" id="64391"/>
    <lineage>
        <taxon>Eukaryota</taxon>
        <taxon>Metazoa</taxon>
        <taxon>Ecdysozoa</taxon>
        <taxon>Arthropoda</taxon>
        <taxon>Hexapoda</taxon>
        <taxon>Insecta</taxon>
        <taxon>Pterygota</taxon>
        <taxon>Neoptera</taxon>
        <taxon>Endopterygota</taxon>
        <taxon>Coleoptera</taxon>
        <taxon>Polyphaga</taxon>
        <taxon>Cucujiformia</taxon>
        <taxon>Chrysomeloidea</taxon>
        <taxon>Chrysomelidae</taxon>
        <taxon>Bruchinae</taxon>
        <taxon>Bruchini</taxon>
        <taxon>Callosobruchus</taxon>
    </lineage>
</organism>
<dbReference type="PANTHER" id="PTHR21137">
    <property type="entry name" value="ODORANT RECEPTOR"/>
    <property type="match status" value="1"/>
</dbReference>